<reference evidence="1" key="1">
    <citation type="submission" date="2021-06" db="EMBL/GenBank/DDBJ databases">
        <authorList>
            <person name="Kallberg Y."/>
            <person name="Tangrot J."/>
            <person name="Rosling A."/>
        </authorList>
    </citation>
    <scope>NUCLEOTIDE SEQUENCE</scope>
    <source>
        <strain evidence="1">CL356</strain>
    </source>
</reference>
<keyword evidence="2" id="KW-1185">Reference proteome</keyword>
<evidence type="ECO:0000313" key="2">
    <source>
        <dbReference type="Proteomes" id="UP000789525"/>
    </source>
</evidence>
<protein>
    <submittedName>
        <fullName evidence="1">13424_t:CDS:1</fullName>
    </submittedName>
</protein>
<sequence length="73" mass="8346">MWVDRAGPPISKPIRTAVPDISRNRSKSTESRLLGAILEVLMTPRLWQLGRPDQQNSGHTCLFKVLTHIERRI</sequence>
<dbReference type="EMBL" id="CAJVPT010010305">
    <property type="protein sequence ID" value="CAG8569084.1"/>
    <property type="molecule type" value="Genomic_DNA"/>
</dbReference>
<evidence type="ECO:0000313" key="1">
    <source>
        <dbReference type="EMBL" id="CAG8569084.1"/>
    </source>
</evidence>
<gene>
    <name evidence="1" type="ORF">ACOLOM_LOCUS5532</name>
</gene>
<accession>A0ACA9MBX7</accession>
<comment type="caution">
    <text evidence="1">The sequence shown here is derived from an EMBL/GenBank/DDBJ whole genome shotgun (WGS) entry which is preliminary data.</text>
</comment>
<organism evidence="1 2">
    <name type="scientific">Acaulospora colombiana</name>
    <dbReference type="NCBI Taxonomy" id="27376"/>
    <lineage>
        <taxon>Eukaryota</taxon>
        <taxon>Fungi</taxon>
        <taxon>Fungi incertae sedis</taxon>
        <taxon>Mucoromycota</taxon>
        <taxon>Glomeromycotina</taxon>
        <taxon>Glomeromycetes</taxon>
        <taxon>Diversisporales</taxon>
        <taxon>Acaulosporaceae</taxon>
        <taxon>Acaulospora</taxon>
    </lineage>
</organism>
<proteinExistence type="predicted"/>
<dbReference type="Proteomes" id="UP000789525">
    <property type="component" value="Unassembled WGS sequence"/>
</dbReference>
<name>A0ACA9MBX7_9GLOM</name>